<gene>
    <name evidence="2" type="ORF">EJP77_02070</name>
</gene>
<dbReference type="EMBL" id="RZNX01000001">
    <property type="protein sequence ID" value="RUT35825.1"/>
    <property type="molecule type" value="Genomic_DNA"/>
</dbReference>
<reference evidence="2 3" key="1">
    <citation type="submission" date="2018-12" db="EMBL/GenBank/DDBJ databases">
        <authorList>
            <person name="Sun L."/>
            <person name="Chen Z."/>
        </authorList>
    </citation>
    <scope>NUCLEOTIDE SEQUENCE [LARGE SCALE GENOMIC DNA]</scope>
    <source>
        <strain evidence="2 3">3-5-3</strain>
    </source>
</reference>
<sequence length="124" mass="13294">MEIKIKHSVAGAAVAFIALNVYLIKTLKKTTGTLGEVDKTLAEVRGTLGGLSEEAKHLIRNANQITVDVKGKINAVDPLLETAYDVGEVIHQVTDSVLGNNDTSEIRSTSPVYSTSPNLHLKVK</sequence>
<keyword evidence="3" id="KW-1185">Reference proteome</keyword>
<name>A0A3S1DCN3_9BACL</name>
<accession>A0A3S1DCN3</accession>
<dbReference type="RefSeq" id="WP_127197522.1">
    <property type="nucleotide sequence ID" value="NZ_RZNX01000001.1"/>
</dbReference>
<dbReference type="AlphaFoldDB" id="A0A3S1DCN3"/>
<feature type="compositionally biased region" description="Polar residues" evidence="1">
    <location>
        <begin position="101"/>
        <end position="118"/>
    </location>
</feature>
<feature type="region of interest" description="Disordered" evidence="1">
    <location>
        <begin position="101"/>
        <end position="124"/>
    </location>
</feature>
<protein>
    <submittedName>
        <fullName evidence="2">DUF948 domain-containing protein</fullName>
    </submittedName>
</protein>
<evidence type="ECO:0000256" key="1">
    <source>
        <dbReference type="SAM" id="MobiDB-lite"/>
    </source>
</evidence>
<comment type="caution">
    <text evidence="2">The sequence shown here is derived from an EMBL/GenBank/DDBJ whole genome shotgun (WGS) entry which is preliminary data.</text>
</comment>
<dbReference type="PANTHER" id="PTHR40070:SF1">
    <property type="entry name" value="UPF0478 PROTEIN YTXG"/>
    <property type="match status" value="1"/>
</dbReference>
<proteinExistence type="predicted"/>
<organism evidence="2 3">
    <name type="scientific">Paenibacillus zeisoli</name>
    <dbReference type="NCBI Taxonomy" id="2496267"/>
    <lineage>
        <taxon>Bacteria</taxon>
        <taxon>Bacillati</taxon>
        <taxon>Bacillota</taxon>
        <taxon>Bacilli</taxon>
        <taxon>Bacillales</taxon>
        <taxon>Paenibacillaceae</taxon>
        <taxon>Paenibacillus</taxon>
    </lineage>
</organism>
<dbReference type="Pfam" id="PF06103">
    <property type="entry name" value="DUF948"/>
    <property type="match status" value="1"/>
</dbReference>
<dbReference type="InterPro" id="IPR009293">
    <property type="entry name" value="UPF0478"/>
</dbReference>
<dbReference type="OrthoDB" id="2661960at2"/>
<dbReference type="Proteomes" id="UP000272464">
    <property type="component" value="Unassembled WGS sequence"/>
</dbReference>
<dbReference type="PANTHER" id="PTHR40070">
    <property type="entry name" value="UPF0478 PROTEIN YTXG"/>
    <property type="match status" value="1"/>
</dbReference>
<evidence type="ECO:0000313" key="2">
    <source>
        <dbReference type="EMBL" id="RUT35825.1"/>
    </source>
</evidence>
<evidence type="ECO:0000313" key="3">
    <source>
        <dbReference type="Proteomes" id="UP000272464"/>
    </source>
</evidence>